<dbReference type="SUPFAM" id="SSF56281">
    <property type="entry name" value="Metallo-hydrolase/oxidoreductase"/>
    <property type="match status" value="1"/>
</dbReference>
<keyword evidence="1" id="KW-0812">Transmembrane</keyword>
<dbReference type="SMART" id="SM00849">
    <property type="entry name" value="Lactamase_B"/>
    <property type="match status" value="1"/>
</dbReference>
<gene>
    <name evidence="3" type="ORF">SPIL2461_LOCUS11342</name>
</gene>
<dbReference type="InterPro" id="IPR036866">
    <property type="entry name" value="RibonucZ/Hydroxyglut_hydro"/>
</dbReference>
<dbReference type="AlphaFoldDB" id="A0A812S0J1"/>
<feature type="domain" description="Metallo-beta-lactamase" evidence="2">
    <location>
        <begin position="291"/>
        <end position="463"/>
    </location>
</feature>
<keyword evidence="1" id="KW-0472">Membrane</keyword>
<reference evidence="3" key="1">
    <citation type="submission" date="2021-02" db="EMBL/GenBank/DDBJ databases">
        <authorList>
            <person name="Dougan E. K."/>
            <person name="Rhodes N."/>
            <person name="Thang M."/>
            <person name="Chan C."/>
        </authorList>
    </citation>
    <scope>NUCLEOTIDE SEQUENCE</scope>
</reference>
<evidence type="ECO:0000313" key="4">
    <source>
        <dbReference type="Proteomes" id="UP000649617"/>
    </source>
</evidence>
<dbReference type="SUPFAM" id="SSF50475">
    <property type="entry name" value="FMN-binding split barrel"/>
    <property type="match status" value="1"/>
</dbReference>
<name>A0A812S0J1_SYMPI</name>
<evidence type="ECO:0000259" key="2">
    <source>
        <dbReference type="SMART" id="SM00849"/>
    </source>
</evidence>
<dbReference type="EMBL" id="CAJNIZ010022223">
    <property type="protein sequence ID" value="CAE7458898.1"/>
    <property type="molecule type" value="Genomic_DNA"/>
</dbReference>
<feature type="transmembrane region" description="Helical" evidence="1">
    <location>
        <begin position="7"/>
        <end position="31"/>
    </location>
</feature>
<dbReference type="InterPro" id="IPR001279">
    <property type="entry name" value="Metallo-B-lactamas"/>
</dbReference>
<dbReference type="Gene3D" id="2.30.110.10">
    <property type="entry name" value="Electron Transport, Fmn-binding Protein, Chain A"/>
    <property type="match status" value="1"/>
</dbReference>
<accession>A0A812S0J1</accession>
<dbReference type="OrthoDB" id="10418359at2759"/>
<organism evidence="3 4">
    <name type="scientific">Symbiodinium pilosum</name>
    <name type="common">Dinoflagellate</name>
    <dbReference type="NCBI Taxonomy" id="2952"/>
    <lineage>
        <taxon>Eukaryota</taxon>
        <taxon>Sar</taxon>
        <taxon>Alveolata</taxon>
        <taxon>Dinophyceae</taxon>
        <taxon>Suessiales</taxon>
        <taxon>Symbiodiniaceae</taxon>
        <taxon>Symbiodinium</taxon>
    </lineage>
</organism>
<comment type="caution">
    <text evidence="3">The sequence shown here is derived from an EMBL/GenBank/DDBJ whole genome shotgun (WGS) entry which is preliminary data.</text>
</comment>
<feature type="transmembrane region" description="Helical" evidence="1">
    <location>
        <begin position="43"/>
        <end position="62"/>
    </location>
</feature>
<dbReference type="Gene3D" id="3.60.15.10">
    <property type="entry name" value="Ribonuclease Z/Hydroxyacylglutathione hydrolase-like"/>
    <property type="match status" value="1"/>
</dbReference>
<evidence type="ECO:0000256" key="1">
    <source>
        <dbReference type="SAM" id="Phobius"/>
    </source>
</evidence>
<proteinExistence type="predicted"/>
<dbReference type="PANTHER" id="PTHR42951:SF4">
    <property type="entry name" value="ACYL-COENZYME A THIOESTERASE MBLAC2"/>
    <property type="match status" value="1"/>
</dbReference>
<evidence type="ECO:0000313" key="3">
    <source>
        <dbReference type="EMBL" id="CAE7458898.1"/>
    </source>
</evidence>
<keyword evidence="1" id="KW-1133">Transmembrane helix</keyword>
<dbReference type="InterPro" id="IPR050855">
    <property type="entry name" value="NDM-1-like"/>
</dbReference>
<protein>
    <recommendedName>
        <fullName evidence="2">Metallo-beta-lactamase domain-containing protein</fullName>
    </recommendedName>
</protein>
<dbReference type="Pfam" id="PF00753">
    <property type="entry name" value="Lactamase_B"/>
    <property type="match status" value="1"/>
</dbReference>
<dbReference type="PANTHER" id="PTHR42951">
    <property type="entry name" value="METALLO-BETA-LACTAMASE DOMAIN-CONTAINING"/>
    <property type="match status" value="1"/>
</dbReference>
<keyword evidence="4" id="KW-1185">Reference proteome</keyword>
<dbReference type="CDD" id="cd16282">
    <property type="entry name" value="metallo-hydrolase-like_MBL-fold"/>
    <property type="match status" value="1"/>
</dbReference>
<dbReference type="InterPro" id="IPR012349">
    <property type="entry name" value="Split_barrel_FMN-bd"/>
</dbReference>
<feature type="transmembrane region" description="Helical" evidence="1">
    <location>
        <begin position="247"/>
        <end position="267"/>
    </location>
</feature>
<dbReference type="Proteomes" id="UP000649617">
    <property type="component" value="Unassembled WGS sequence"/>
</dbReference>
<sequence length="661" mass="72489">MNWRIWFGLTITAIWILLGVTYISVNIGWITFTRLPAEDLGNFLEGAFAPLAFLWLVIGYFLQQKELQQNTDALRSQAVAISRSAEQAVIQSENLAASEVHARQEAFLQIAQSVRGQLGSISGLLFISSQGTGQGGRVSQKEQAELFSSQGSGIDPEAFSRRLLITHLETDDPQEQFDLFYGTEVRARHTNNFIFTFERLIRRAEVVDAENIITDAVRASGHGFLYRVMKRHQASAPEPAITMKHGYFLFAVVLTSLIAWSAIAAPADRFAAVEIKAQHVAGSIHMLEGAGGNIGVSVGEDGTLIVDDQYAPLAAKIIAALEGLGGDRPKLILNTHYHGDHAGSNPEMGTTGTIISHDNVRVRLLAEEDFPRSGLPLVTFDDDLNLHFNDETIEVIHLPAGHTDGDSVVWFKTSNVIHMGDHFFKNRFPYVDIGSGGDVDGFIDNVETILEQLPEDIRIIPGHGSLSNRADLAATIAVVKATTAAVRNALDQGTDTAEIAADLNENYPSWGSGFITAEHRTAAFEAKDPMAAVCTVANVDDAGRVQVRTLVLRNVGDNLAVFINATSPKWPALQQTFAVQTYWPSVALQYRLQVTSTPVEAELVHESWQMRPDMPKRMDWLYQQIAQQSSAIDSRQALISMLDEVQLPDPTTAYMTAATID</sequence>